<evidence type="ECO:0000313" key="1">
    <source>
        <dbReference type="EMBL" id="SJZ83598.1"/>
    </source>
</evidence>
<reference evidence="2" key="1">
    <citation type="submission" date="2017-02" db="EMBL/GenBank/DDBJ databases">
        <authorList>
            <person name="Varghese N."/>
            <person name="Submissions S."/>
        </authorList>
    </citation>
    <scope>NUCLEOTIDE SEQUENCE [LARGE SCALE GENOMIC DNA]</scope>
    <source>
        <strain evidence="2">DSM 19608</strain>
    </source>
</reference>
<keyword evidence="2" id="KW-1185">Reference proteome</keyword>
<protein>
    <submittedName>
        <fullName evidence="1">Uncharacterized protein</fullName>
    </submittedName>
</protein>
<proteinExistence type="predicted"/>
<dbReference type="EMBL" id="FUXB01000006">
    <property type="protein sequence ID" value="SJZ83598.1"/>
    <property type="molecule type" value="Genomic_DNA"/>
</dbReference>
<dbReference type="Proteomes" id="UP000190834">
    <property type="component" value="Unassembled WGS sequence"/>
</dbReference>
<name>A0A1T4NXT1_VIBCI</name>
<dbReference type="AlphaFoldDB" id="A0A1T4NXT1"/>
<sequence length="59" mass="6680">MAMLHIAPKSKQLHWFLNILLVNPTIEGICTMPRTHQVGAIKIQLSEKLHHIGEIGKSR</sequence>
<accession>A0A1T4NXT1</accession>
<organism evidence="1 2">
    <name type="scientific">Vibrio cincinnatiensis DSM 19608</name>
    <dbReference type="NCBI Taxonomy" id="1123491"/>
    <lineage>
        <taxon>Bacteria</taxon>
        <taxon>Pseudomonadati</taxon>
        <taxon>Pseudomonadota</taxon>
        <taxon>Gammaproteobacteria</taxon>
        <taxon>Vibrionales</taxon>
        <taxon>Vibrionaceae</taxon>
        <taxon>Vibrio</taxon>
    </lineage>
</organism>
<gene>
    <name evidence="1" type="ORF">SAMN02745782_01500</name>
</gene>
<evidence type="ECO:0000313" key="2">
    <source>
        <dbReference type="Proteomes" id="UP000190834"/>
    </source>
</evidence>